<evidence type="ECO:0000256" key="4">
    <source>
        <dbReference type="ARBA" id="ARBA00022692"/>
    </source>
</evidence>
<comment type="similarity">
    <text evidence="7">Belongs to the binding-protein-dependent transport system permease family.</text>
</comment>
<keyword evidence="2 7" id="KW-0813">Transport</keyword>
<comment type="subcellular location">
    <subcellularLocation>
        <location evidence="1 7">Cell membrane</location>
        <topology evidence="1 7">Multi-pass membrane protein</topology>
    </subcellularLocation>
</comment>
<dbReference type="PATRIC" id="fig|1073571.4.peg.7188"/>
<dbReference type="InterPro" id="IPR035906">
    <property type="entry name" value="MetI-like_sf"/>
</dbReference>
<dbReference type="PANTHER" id="PTHR43227">
    <property type="entry name" value="BLL4140 PROTEIN"/>
    <property type="match status" value="1"/>
</dbReference>
<dbReference type="AlphaFoldDB" id="A0A0E4HES6"/>
<reference evidence="10" key="1">
    <citation type="submission" date="2015-03" db="EMBL/GenBank/DDBJ databases">
        <authorList>
            <person name="Wibberg D."/>
        </authorList>
    </citation>
    <scope>NUCLEOTIDE SEQUENCE [LARGE SCALE GENOMIC DNA]</scope>
</reference>
<dbReference type="Pfam" id="PF00528">
    <property type="entry name" value="BPD_transp_1"/>
    <property type="match status" value="1"/>
</dbReference>
<evidence type="ECO:0000256" key="2">
    <source>
        <dbReference type="ARBA" id="ARBA00022448"/>
    </source>
</evidence>
<accession>A0A0E4HES6</accession>
<dbReference type="EMBL" id="LN831776">
    <property type="protein sequence ID" value="CQR59072.1"/>
    <property type="molecule type" value="Genomic_DNA"/>
</dbReference>
<protein>
    <submittedName>
        <fullName evidence="9">Binding-protein-dependent transport systems inner membrane component</fullName>
    </submittedName>
</protein>
<feature type="transmembrane region" description="Helical" evidence="7">
    <location>
        <begin position="12"/>
        <end position="38"/>
    </location>
</feature>
<dbReference type="Gene3D" id="1.10.3720.10">
    <property type="entry name" value="MetI-like"/>
    <property type="match status" value="1"/>
</dbReference>
<evidence type="ECO:0000256" key="6">
    <source>
        <dbReference type="ARBA" id="ARBA00023136"/>
    </source>
</evidence>
<keyword evidence="6 7" id="KW-0472">Membrane</keyword>
<evidence type="ECO:0000256" key="1">
    <source>
        <dbReference type="ARBA" id="ARBA00004651"/>
    </source>
</evidence>
<feature type="transmembrane region" description="Helical" evidence="7">
    <location>
        <begin position="167"/>
        <end position="189"/>
    </location>
</feature>
<dbReference type="Proteomes" id="UP000033163">
    <property type="component" value="Chromosome I"/>
</dbReference>
<dbReference type="KEGG" id="pri:PRIO_6725"/>
<evidence type="ECO:0000256" key="7">
    <source>
        <dbReference type="RuleBase" id="RU363032"/>
    </source>
</evidence>
<gene>
    <name evidence="9" type="ORF">PRIO_6725</name>
</gene>
<name>A0A0E4HES6_9BACL</name>
<evidence type="ECO:0000256" key="5">
    <source>
        <dbReference type="ARBA" id="ARBA00022989"/>
    </source>
</evidence>
<feature type="transmembrane region" description="Helical" evidence="7">
    <location>
        <begin position="210"/>
        <end position="228"/>
    </location>
</feature>
<dbReference type="PROSITE" id="PS50928">
    <property type="entry name" value="ABC_TM1"/>
    <property type="match status" value="1"/>
</dbReference>
<dbReference type="GO" id="GO:0005886">
    <property type="term" value="C:plasma membrane"/>
    <property type="evidence" value="ECO:0007669"/>
    <property type="project" value="UniProtKB-SubCell"/>
</dbReference>
<sequence length="293" mass="32936">MDKILRNRKAALVFLLPALLVYLLTVLAPILWSMYFSFFSWDGVSDMLYIGFDNYAKMFGGDKTFWKAFSNNLIYVFIIVAMQVFLGLLVAILLTSITKGRELFKTLYFAPAIITSVAIAQLFQNVYSFEPVGILNFCLQQMGLGDWSRPWLSDLKWALSAVSVPEGWRYIGLYMIILYSALISIPSDIEEAARMDGASSWNLFRSIKMPLIKPVLMVSIIMATTGALKGFDIPYLMTNGGPGRVTELLPTYMYKTAFSSLDFGYGSAMAVFIVVESLIAVAFIRRMMDSKET</sequence>
<dbReference type="STRING" id="483937.AMQ84_30455"/>
<feature type="domain" description="ABC transmembrane type-1" evidence="8">
    <location>
        <begin position="69"/>
        <end position="284"/>
    </location>
</feature>
<dbReference type="HOGENOM" id="CLU_016047_0_0_9"/>
<dbReference type="GO" id="GO:0055085">
    <property type="term" value="P:transmembrane transport"/>
    <property type="evidence" value="ECO:0007669"/>
    <property type="project" value="InterPro"/>
</dbReference>
<dbReference type="RefSeq" id="WP_020434289.1">
    <property type="nucleotide sequence ID" value="NZ_AGBD01001966.1"/>
</dbReference>
<feature type="transmembrane region" description="Helical" evidence="7">
    <location>
        <begin position="263"/>
        <end position="284"/>
    </location>
</feature>
<organism evidence="9 10">
    <name type="scientific">Paenibacillus riograndensis SBR5</name>
    <dbReference type="NCBI Taxonomy" id="1073571"/>
    <lineage>
        <taxon>Bacteria</taxon>
        <taxon>Bacillati</taxon>
        <taxon>Bacillota</taxon>
        <taxon>Bacilli</taxon>
        <taxon>Bacillales</taxon>
        <taxon>Paenibacillaceae</taxon>
        <taxon>Paenibacillus</taxon>
        <taxon>Paenibacillus sonchi group</taxon>
    </lineage>
</organism>
<evidence type="ECO:0000313" key="10">
    <source>
        <dbReference type="Proteomes" id="UP000033163"/>
    </source>
</evidence>
<dbReference type="InterPro" id="IPR050809">
    <property type="entry name" value="UgpAE/MalFG_permease"/>
</dbReference>
<feature type="transmembrane region" description="Helical" evidence="7">
    <location>
        <begin position="106"/>
        <end position="123"/>
    </location>
</feature>
<dbReference type="CDD" id="cd06261">
    <property type="entry name" value="TM_PBP2"/>
    <property type="match status" value="1"/>
</dbReference>
<evidence type="ECO:0000313" key="9">
    <source>
        <dbReference type="EMBL" id="CQR59072.1"/>
    </source>
</evidence>
<keyword evidence="4 7" id="KW-0812">Transmembrane</keyword>
<dbReference type="PANTHER" id="PTHR43227:SF8">
    <property type="entry name" value="DIACETYLCHITOBIOSE UPTAKE SYSTEM PERMEASE PROTEIN DASB"/>
    <property type="match status" value="1"/>
</dbReference>
<keyword evidence="5 7" id="KW-1133">Transmembrane helix</keyword>
<evidence type="ECO:0000259" key="8">
    <source>
        <dbReference type="PROSITE" id="PS50928"/>
    </source>
</evidence>
<evidence type="ECO:0000256" key="3">
    <source>
        <dbReference type="ARBA" id="ARBA00022475"/>
    </source>
</evidence>
<keyword evidence="3" id="KW-1003">Cell membrane</keyword>
<dbReference type="InterPro" id="IPR000515">
    <property type="entry name" value="MetI-like"/>
</dbReference>
<feature type="transmembrane region" description="Helical" evidence="7">
    <location>
        <begin position="73"/>
        <end position="94"/>
    </location>
</feature>
<proteinExistence type="inferred from homology"/>
<dbReference type="SUPFAM" id="SSF161098">
    <property type="entry name" value="MetI-like"/>
    <property type="match status" value="1"/>
</dbReference>